<evidence type="ECO:0000256" key="1">
    <source>
        <dbReference type="SAM" id="Phobius"/>
    </source>
</evidence>
<reference evidence="2 3" key="1">
    <citation type="submission" date="2017-09" db="EMBL/GenBank/DDBJ databases">
        <title>Depth-based differentiation of microbial function through sediment-hosted aquifers and enrichment of novel symbionts in the deep terrestrial subsurface.</title>
        <authorList>
            <person name="Probst A.J."/>
            <person name="Ladd B."/>
            <person name="Jarett J.K."/>
            <person name="Geller-Mcgrath D.E."/>
            <person name="Sieber C.M."/>
            <person name="Emerson J.B."/>
            <person name="Anantharaman K."/>
            <person name="Thomas B.C."/>
            <person name="Malmstrom R."/>
            <person name="Stieglmeier M."/>
            <person name="Klingl A."/>
            <person name="Woyke T."/>
            <person name="Ryan C.M."/>
            <person name="Banfield J.F."/>
        </authorList>
    </citation>
    <scope>NUCLEOTIDE SEQUENCE [LARGE SCALE GENOMIC DNA]</scope>
    <source>
        <strain evidence="2">CG11_big_fil_rev_8_21_14_0_20_40_24</strain>
    </source>
</reference>
<feature type="non-terminal residue" evidence="2">
    <location>
        <position position="73"/>
    </location>
</feature>
<dbReference type="Pfam" id="PF12666">
    <property type="entry name" value="PrgI"/>
    <property type="match status" value="1"/>
</dbReference>
<dbReference type="AlphaFoldDB" id="A0A2H0K923"/>
<name>A0A2H0K923_9BACT</name>
<keyword evidence="1" id="KW-1133">Transmembrane helix</keyword>
<dbReference type="InterPro" id="IPR024414">
    <property type="entry name" value="Uncharacterised_PrgI"/>
</dbReference>
<keyword evidence="1" id="KW-0812">Transmembrane</keyword>
<sequence>MRFQVPQYIEVEDKIFGPFTLKQFIYMAGGAGGAVAAFSLLPSFLAILIAVPLVLLSAALTFVKINNRPFILA</sequence>
<comment type="caution">
    <text evidence="2">The sequence shown here is derived from an EMBL/GenBank/DDBJ whole genome shotgun (WGS) entry which is preliminary data.</text>
</comment>
<gene>
    <name evidence="2" type="ORF">COV95_00585</name>
</gene>
<evidence type="ECO:0000313" key="3">
    <source>
        <dbReference type="Proteomes" id="UP000229834"/>
    </source>
</evidence>
<dbReference type="Proteomes" id="UP000229834">
    <property type="component" value="Unassembled WGS sequence"/>
</dbReference>
<accession>A0A2H0K923</accession>
<feature type="transmembrane region" description="Helical" evidence="1">
    <location>
        <begin position="44"/>
        <end position="63"/>
    </location>
</feature>
<dbReference type="EMBL" id="PCVC01000017">
    <property type="protein sequence ID" value="PIQ67093.1"/>
    <property type="molecule type" value="Genomic_DNA"/>
</dbReference>
<protein>
    <recommendedName>
        <fullName evidence="4">PrgI family protein</fullName>
    </recommendedName>
</protein>
<evidence type="ECO:0008006" key="4">
    <source>
        <dbReference type="Google" id="ProtNLM"/>
    </source>
</evidence>
<keyword evidence="1" id="KW-0472">Membrane</keyword>
<evidence type="ECO:0000313" key="2">
    <source>
        <dbReference type="EMBL" id="PIQ67093.1"/>
    </source>
</evidence>
<proteinExistence type="predicted"/>
<organism evidence="2 3">
    <name type="scientific">Candidatus Zambryskibacteria bacterium CG11_big_fil_rev_8_21_14_0_20_40_24</name>
    <dbReference type="NCBI Taxonomy" id="1975116"/>
    <lineage>
        <taxon>Bacteria</taxon>
        <taxon>Candidatus Zambryskiibacteriota</taxon>
    </lineage>
</organism>